<dbReference type="Pfam" id="PF00512">
    <property type="entry name" value="HisKA"/>
    <property type="match status" value="1"/>
</dbReference>
<evidence type="ECO:0000313" key="14">
    <source>
        <dbReference type="EMBL" id="RFA36508.1"/>
    </source>
</evidence>
<evidence type="ECO:0000256" key="10">
    <source>
        <dbReference type="ARBA" id="ARBA00023136"/>
    </source>
</evidence>
<feature type="transmembrane region" description="Helical" evidence="11">
    <location>
        <begin position="32"/>
        <end position="54"/>
    </location>
</feature>
<dbReference type="SMART" id="SM00388">
    <property type="entry name" value="HisKA"/>
    <property type="match status" value="1"/>
</dbReference>
<keyword evidence="9" id="KW-0902">Two-component regulatory system</keyword>
<keyword evidence="5" id="KW-0808">Transferase</keyword>
<feature type="domain" description="HAMP" evidence="13">
    <location>
        <begin position="211"/>
        <end position="265"/>
    </location>
</feature>
<dbReference type="SUPFAM" id="SSF47384">
    <property type="entry name" value="Homodimeric domain of signal transducing histidine kinase"/>
    <property type="match status" value="1"/>
</dbReference>
<evidence type="ECO:0000256" key="11">
    <source>
        <dbReference type="SAM" id="Phobius"/>
    </source>
</evidence>
<dbReference type="PRINTS" id="PR00344">
    <property type="entry name" value="BCTRLSENSOR"/>
</dbReference>
<dbReference type="InterPro" id="IPR003661">
    <property type="entry name" value="HisK_dim/P_dom"/>
</dbReference>
<comment type="catalytic activity">
    <reaction evidence="1">
        <text>ATP + protein L-histidine = ADP + protein N-phospho-L-histidine.</text>
        <dbReference type="EC" id="2.7.13.3"/>
    </reaction>
</comment>
<dbReference type="PROSITE" id="PS50885">
    <property type="entry name" value="HAMP"/>
    <property type="match status" value="1"/>
</dbReference>
<sequence length="499" mass="54009">MQRRSGDSCDTECRVHDEASMKPIRLSLASRVSIPLVVLQFVVPILTTVIWVIFWPSPGDEYAVSQFRVSHLVASALVDGSDGRPAITATPALKRFQNARPEVRIAIIDRQGNAVEGSDPDLVAALQRYGYLTFFDALFIFPDNLDSPLAGSVVVATSGTKPYSESTLFVADNRVRASDIPTFIRLLATQVIEKLGPFLLVVVLAVPFFVRRALRPLVAASREAAAIDLRSREKRLPDGPGVPSELLPLVQGINAALDRLDQGVSRQQRFSAQAAHEMRTPLAILAARIDSLKDVQAGVGLRRNVERMRTLVDQLLFVARLERLDLPLDEAIDLVALARDVVADCAPLAIAEGRQLALVPEVARLTMRGNSHALASAIVNLAENALRAEPPGGTVEIVIQHRDMARVLVVDHGPGIAPANREQIFEPFWRREERVPGAGLGLAIVKEVAAAHGGSITVDETPGGGATFCLSLRRAGSGLTSVCESKVCERTAIHFRFGV</sequence>
<evidence type="ECO:0000256" key="1">
    <source>
        <dbReference type="ARBA" id="ARBA00000085"/>
    </source>
</evidence>
<feature type="domain" description="Histidine kinase" evidence="12">
    <location>
        <begin position="273"/>
        <end position="476"/>
    </location>
</feature>
<dbReference type="SUPFAM" id="SSF55874">
    <property type="entry name" value="ATPase domain of HSP90 chaperone/DNA topoisomerase II/histidine kinase"/>
    <property type="match status" value="1"/>
</dbReference>
<evidence type="ECO:0000256" key="4">
    <source>
        <dbReference type="ARBA" id="ARBA00022553"/>
    </source>
</evidence>
<keyword evidence="4" id="KW-0597">Phosphoprotein</keyword>
<dbReference type="InterPro" id="IPR003594">
    <property type="entry name" value="HATPase_dom"/>
</dbReference>
<dbReference type="CDD" id="cd00082">
    <property type="entry name" value="HisKA"/>
    <property type="match status" value="1"/>
</dbReference>
<dbReference type="EMBL" id="NFZW01000009">
    <property type="protein sequence ID" value="RFA36508.1"/>
    <property type="molecule type" value="Genomic_DNA"/>
</dbReference>
<gene>
    <name evidence="14" type="ORF">CAL65_11100</name>
</gene>
<evidence type="ECO:0000256" key="9">
    <source>
        <dbReference type="ARBA" id="ARBA00023012"/>
    </source>
</evidence>
<dbReference type="InterPro" id="IPR036890">
    <property type="entry name" value="HATPase_C_sf"/>
</dbReference>
<dbReference type="Gene3D" id="1.10.287.130">
    <property type="match status" value="1"/>
</dbReference>
<dbReference type="PANTHER" id="PTHR45436">
    <property type="entry name" value="SENSOR HISTIDINE KINASE YKOH"/>
    <property type="match status" value="1"/>
</dbReference>
<dbReference type="Proteomes" id="UP000256763">
    <property type="component" value="Unassembled WGS sequence"/>
</dbReference>
<evidence type="ECO:0000256" key="3">
    <source>
        <dbReference type="ARBA" id="ARBA00012438"/>
    </source>
</evidence>
<dbReference type="CDD" id="cd00075">
    <property type="entry name" value="HATPase"/>
    <property type="match status" value="1"/>
</dbReference>
<dbReference type="InterPro" id="IPR004358">
    <property type="entry name" value="Sig_transdc_His_kin-like_C"/>
</dbReference>
<reference evidence="15" key="1">
    <citation type="submission" date="2017-05" db="EMBL/GenBank/DDBJ databases">
        <authorList>
            <person name="Sharma S."/>
            <person name="Sidhu C."/>
            <person name="Pinnaka A.K."/>
        </authorList>
    </citation>
    <scope>NUCLEOTIDE SEQUENCE [LARGE SCALE GENOMIC DNA]</scope>
    <source>
        <strain evidence="15">AK93</strain>
    </source>
</reference>
<organism evidence="14 15">
    <name type="scientific">Alkalilimnicola ehrlichii</name>
    <dbReference type="NCBI Taxonomy" id="351052"/>
    <lineage>
        <taxon>Bacteria</taxon>
        <taxon>Pseudomonadati</taxon>
        <taxon>Pseudomonadota</taxon>
        <taxon>Gammaproteobacteria</taxon>
        <taxon>Chromatiales</taxon>
        <taxon>Ectothiorhodospiraceae</taxon>
        <taxon>Alkalilimnicola</taxon>
    </lineage>
</organism>
<dbReference type="AlphaFoldDB" id="A0A3E0WUK0"/>
<keyword evidence="6 11" id="KW-0812">Transmembrane</keyword>
<protein>
    <recommendedName>
        <fullName evidence="3">histidine kinase</fullName>
        <ecNumber evidence="3">2.7.13.3</ecNumber>
    </recommendedName>
</protein>
<dbReference type="OrthoDB" id="9804645at2"/>
<keyword evidence="7" id="KW-0418">Kinase</keyword>
<dbReference type="GO" id="GO:0005886">
    <property type="term" value="C:plasma membrane"/>
    <property type="evidence" value="ECO:0007669"/>
    <property type="project" value="TreeGrafter"/>
</dbReference>
<comment type="caution">
    <text evidence="14">The sequence shown here is derived from an EMBL/GenBank/DDBJ whole genome shotgun (WGS) entry which is preliminary data.</text>
</comment>
<comment type="subcellular location">
    <subcellularLocation>
        <location evidence="2">Membrane</location>
        <topology evidence="2">Multi-pass membrane protein</topology>
    </subcellularLocation>
</comment>
<proteinExistence type="predicted"/>
<keyword evidence="10 11" id="KW-0472">Membrane</keyword>
<dbReference type="Gene3D" id="3.30.565.10">
    <property type="entry name" value="Histidine kinase-like ATPase, C-terminal domain"/>
    <property type="match status" value="1"/>
</dbReference>
<name>A0A3E0WUK0_9GAMM</name>
<dbReference type="InterPro" id="IPR003660">
    <property type="entry name" value="HAMP_dom"/>
</dbReference>
<dbReference type="GO" id="GO:0000155">
    <property type="term" value="F:phosphorelay sensor kinase activity"/>
    <property type="evidence" value="ECO:0007669"/>
    <property type="project" value="InterPro"/>
</dbReference>
<evidence type="ECO:0000256" key="6">
    <source>
        <dbReference type="ARBA" id="ARBA00022692"/>
    </source>
</evidence>
<dbReference type="Pfam" id="PF02518">
    <property type="entry name" value="HATPase_c"/>
    <property type="match status" value="1"/>
</dbReference>
<evidence type="ECO:0000256" key="5">
    <source>
        <dbReference type="ARBA" id="ARBA00022679"/>
    </source>
</evidence>
<dbReference type="InterPro" id="IPR036097">
    <property type="entry name" value="HisK_dim/P_sf"/>
</dbReference>
<evidence type="ECO:0000313" key="15">
    <source>
        <dbReference type="Proteomes" id="UP000256763"/>
    </source>
</evidence>
<dbReference type="EC" id="2.7.13.3" evidence="3"/>
<accession>A0A3E0WUK0</accession>
<dbReference type="SMART" id="SM00387">
    <property type="entry name" value="HATPase_c"/>
    <property type="match status" value="1"/>
</dbReference>
<dbReference type="PROSITE" id="PS50109">
    <property type="entry name" value="HIS_KIN"/>
    <property type="match status" value="1"/>
</dbReference>
<evidence type="ECO:0000256" key="8">
    <source>
        <dbReference type="ARBA" id="ARBA00022989"/>
    </source>
</evidence>
<keyword evidence="15" id="KW-1185">Reference proteome</keyword>
<dbReference type="InterPro" id="IPR050428">
    <property type="entry name" value="TCS_sensor_his_kinase"/>
</dbReference>
<evidence type="ECO:0000256" key="7">
    <source>
        <dbReference type="ARBA" id="ARBA00022777"/>
    </source>
</evidence>
<dbReference type="InterPro" id="IPR005467">
    <property type="entry name" value="His_kinase_dom"/>
</dbReference>
<evidence type="ECO:0000256" key="2">
    <source>
        <dbReference type="ARBA" id="ARBA00004141"/>
    </source>
</evidence>
<keyword evidence="8 11" id="KW-1133">Transmembrane helix</keyword>
<evidence type="ECO:0000259" key="13">
    <source>
        <dbReference type="PROSITE" id="PS50885"/>
    </source>
</evidence>
<dbReference type="PANTHER" id="PTHR45436:SF15">
    <property type="entry name" value="SENSOR HISTIDINE KINASE CUSS"/>
    <property type="match status" value="1"/>
</dbReference>
<evidence type="ECO:0000259" key="12">
    <source>
        <dbReference type="PROSITE" id="PS50109"/>
    </source>
</evidence>